<dbReference type="RefSeq" id="WP_175457675.1">
    <property type="nucleotide sequence ID" value="NZ_JAANNT010000029.1"/>
</dbReference>
<feature type="domain" description="Oxidoreductase molybdopterin-binding" evidence="2">
    <location>
        <begin position="252"/>
        <end position="404"/>
    </location>
</feature>
<dbReference type="Pfam" id="PF00174">
    <property type="entry name" value="Oxidored_molyb"/>
    <property type="match status" value="1"/>
</dbReference>
<organism evidence="3 4">
    <name type="scientific">Streptomyces odorifer</name>
    <dbReference type="NCBI Taxonomy" id="53450"/>
    <lineage>
        <taxon>Bacteria</taxon>
        <taxon>Bacillati</taxon>
        <taxon>Actinomycetota</taxon>
        <taxon>Actinomycetes</taxon>
        <taxon>Kitasatosporales</taxon>
        <taxon>Streptomycetaceae</taxon>
        <taxon>Streptomyces</taxon>
        <taxon>Streptomyces albidoflavus group</taxon>
    </lineage>
</organism>
<reference evidence="3 4" key="1">
    <citation type="submission" date="2020-03" db="EMBL/GenBank/DDBJ databases">
        <title>Complete genome sequence of sixteen Streptomyces strains facilitates identification of candidate genes involved in plant growth-promotion in grain legumes and cereals.</title>
        <authorList>
            <person name="Gopalakrishnan S."/>
            <person name="Thakur V."/>
            <person name="Saxena R."/>
            <person name="Vadlamudi S."/>
            <person name="Purohit S."/>
            <person name="Kumar V."/>
            <person name="Rathore A."/>
            <person name="Chitikineni A."/>
            <person name="Varshney R.K."/>
        </authorList>
    </citation>
    <scope>NUCLEOTIDE SEQUENCE [LARGE SCALE GENOMIC DNA]</scope>
    <source>
        <strain evidence="3 4">KAI-180</strain>
    </source>
</reference>
<dbReference type="Gene3D" id="2.60.40.650">
    <property type="match status" value="1"/>
</dbReference>
<feature type="transmembrane region" description="Helical" evidence="1">
    <location>
        <begin position="175"/>
        <end position="193"/>
    </location>
</feature>
<gene>
    <name evidence="3" type="ORF">G6W59_25660</name>
</gene>
<evidence type="ECO:0000256" key="1">
    <source>
        <dbReference type="SAM" id="Phobius"/>
    </source>
</evidence>
<sequence length="541" mass="57100">MTEETSTAPSRRTRTTRAALAALSGVIAAFAALAAAELLSAAVRPESSPVTAVGGAVIDRTPVEVKDWAIRAFGEDDKVVLLGGILVLLTLFAAAVGLVARRNRRAGVAGVLVFGVIGAAAALSRPGSGWPDALPSAAGAPVGAGVLWLLVGRLTGAGPGTEVSRDRAALDRRGFVLAAGASVAVSAGAGFAGRRLSASGAADAEASRAAVRLPRPSSPARPIPAQARPRVEGLSPFTTPDRDFYRVDTALVVPRVDAGSWRLTVHGKGVRRPLELDFAQLLRRDMIERDITLTCVSNEVGGPYVSSARWLGVPLGPLLEEAGVRPPSRGGPADQLVSRSVDGMALGTPVDTVMDGRDAILAVGMNGEPLPFRHGFPVRMVVPGLYGYVSACKWLQELELTTFDAFDPYWVRRGWAREAPIKTQSRIDTPRPFARLRAGTVRVGGVAWAQHRGIRRVEIRVDDGPWQDARLAAEAGLDTWRQWVWDWPATEGSHTLHVRATDAAGAVQTSRRQGTVPDGATGLHSVVVSVDRPPPTTSRGL</sequence>
<comment type="caution">
    <text evidence="3">The sequence shown here is derived from an EMBL/GenBank/DDBJ whole genome shotgun (WGS) entry which is preliminary data.</text>
</comment>
<dbReference type="Proteomes" id="UP000540128">
    <property type="component" value="Unassembled WGS sequence"/>
</dbReference>
<evidence type="ECO:0000313" key="4">
    <source>
        <dbReference type="Proteomes" id="UP000540128"/>
    </source>
</evidence>
<dbReference type="GO" id="GO:0020037">
    <property type="term" value="F:heme binding"/>
    <property type="evidence" value="ECO:0007669"/>
    <property type="project" value="TreeGrafter"/>
</dbReference>
<keyword evidence="1" id="KW-0472">Membrane</keyword>
<keyword evidence="1" id="KW-1133">Transmembrane helix</keyword>
<keyword evidence="4" id="KW-1185">Reference proteome</keyword>
<dbReference type="GO" id="GO:0006790">
    <property type="term" value="P:sulfur compound metabolic process"/>
    <property type="evidence" value="ECO:0007669"/>
    <property type="project" value="TreeGrafter"/>
</dbReference>
<dbReference type="PANTHER" id="PTHR19372">
    <property type="entry name" value="SULFITE REDUCTASE"/>
    <property type="match status" value="1"/>
</dbReference>
<dbReference type="InterPro" id="IPR000572">
    <property type="entry name" value="OxRdtase_Mopterin-bd_dom"/>
</dbReference>
<dbReference type="GO" id="GO:0043546">
    <property type="term" value="F:molybdopterin cofactor binding"/>
    <property type="evidence" value="ECO:0007669"/>
    <property type="project" value="TreeGrafter"/>
</dbReference>
<keyword evidence="1" id="KW-0812">Transmembrane</keyword>
<protein>
    <submittedName>
        <fullName evidence="3">Molybdopterin-dependent oxidoreductase</fullName>
    </submittedName>
</protein>
<feature type="transmembrane region" description="Helical" evidence="1">
    <location>
        <begin position="136"/>
        <end position="154"/>
    </location>
</feature>
<dbReference type="InterPro" id="IPR014756">
    <property type="entry name" value="Ig_E-set"/>
</dbReference>
<dbReference type="Gene3D" id="3.90.420.10">
    <property type="entry name" value="Oxidoreductase, molybdopterin-binding domain"/>
    <property type="match status" value="1"/>
</dbReference>
<dbReference type="InterPro" id="IPR036374">
    <property type="entry name" value="OxRdtase_Mopterin-bd_sf"/>
</dbReference>
<dbReference type="SUPFAM" id="SSF81296">
    <property type="entry name" value="E set domains"/>
    <property type="match status" value="1"/>
</dbReference>
<name>A0A7Y6F4D9_9ACTN</name>
<accession>A0A7Y6F4D9</accession>
<proteinExistence type="predicted"/>
<dbReference type="AlphaFoldDB" id="A0A7Y6F4D9"/>
<dbReference type="EMBL" id="JAANNT010000029">
    <property type="protein sequence ID" value="NUV31646.1"/>
    <property type="molecule type" value="Genomic_DNA"/>
</dbReference>
<dbReference type="PANTHER" id="PTHR19372:SF7">
    <property type="entry name" value="SULFITE OXIDASE, MITOCHONDRIAL"/>
    <property type="match status" value="1"/>
</dbReference>
<feature type="transmembrane region" description="Helical" evidence="1">
    <location>
        <begin position="106"/>
        <end position="124"/>
    </location>
</feature>
<dbReference type="GO" id="GO:0008482">
    <property type="term" value="F:sulfite oxidase activity"/>
    <property type="evidence" value="ECO:0007669"/>
    <property type="project" value="TreeGrafter"/>
</dbReference>
<dbReference type="SUPFAM" id="SSF56524">
    <property type="entry name" value="Oxidoreductase molybdopterin-binding domain"/>
    <property type="match status" value="1"/>
</dbReference>
<evidence type="ECO:0000259" key="2">
    <source>
        <dbReference type="Pfam" id="PF00174"/>
    </source>
</evidence>
<feature type="transmembrane region" description="Helical" evidence="1">
    <location>
        <begin position="79"/>
        <end position="99"/>
    </location>
</feature>
<evidence type="ECO:0000313" key="3">
    <source>
        <dbReference type="EMBL" id="NUV31646.1"/>
    </source>
</evidence>